<evidence type="ECO:0000256" key="2">
    <source>
        <dbReference type="ARBA" id="ARBA00023002"/>
    </source>
</evidence>
<keyword evidence="8" id="KW-1185">Reference proteome</keyword>
<dbReference type="CDD" id="cd12168">
    <property type="entry name" value="Mand_dh_like"/>
    <property type="match status" value="1"/>
</dbReference>
<dbReference type="InterPro" id="IPR006139">
    <property type="entry name" value="D-isomer_2_OHA_DH_cat_dom"/>
</dbReference>
<evidence type="ECO:0000256" key="3">
    <source>
        <dbReference type="RuleBase" id="RU003719"/>
    </source>
</evidence>
<evidence type="ECO:0000313" key="8">
    <source>
        <dbReference type="Proteomes" id="UP000027002"/>
    </source>
</evidence>
<protein>
    <recommendedName>
        <fullName evidence="9">Hydroxyisocaproate dehydrogenase</fullName>
    </recommendedName>
</protein>
<feature type="domain" description="D-isomer specific 2-hydroxyacid dehydrogenase catalytic" evidence="5">
    <location>
        <begin position="31"/>
        <end position="333"/>
    </location>
</feature>
<feature type="region of interest" description="Disordered" evidence="4">
    <location>
        <begin position="346"/>
        <end position="366"/>
    </location>
</feature>
<reference evidence="7" key="1">
    <citation type="submission" date="2020-03" db="EMBL/GenBank/DDBJ databases">
        <title>A mixture of massive structural variations and highly conserved coding sequences in Ustilaginoidea virens genome.</title>
        <authorList>
            <person name="Zhang K."/>
            <person name="Zhao Z."/>
            <person name="Zhang Z."/>
            <person name="Li Y."/>
            <person name="Hsiang T."/>
            <person name="Sun W."/>
        </authorList>
    </citation>
    <scope>NUCLEOTIDE SEQUENCE</scope>
    <source>
        <strain evidence="7">UV-8b</strain>
    </source>
</reference>
<dbReference type="FunFam" id="3.40.50.720:FF:000234">
    <property type="entry name" value="2-hydroxyacid dehydrogenase, putative"/>
    <property type="match status" value="1"/>
</dbReference>
<evidence type="ECO:0008006" key="9">
    <source>
        <dbReference type="Google" id="ProtNLM"/>
    </source>
</evidence>
<dbReference type="EMBL" id="CP072756">
    <property type="protein sequence ID" value="QUC20920.1"/>
    <property type="molecule type" value="Genomic_DNA"/>
</dbReference>
<dbReference type="OrthoDB" id="9991913at2759"/>
<proteinExistence type="inferred from homology"/>
<evidence type="ECO:0000259" key="5">
    <source>
        <dbReference type="Pfam" id="PF00389"/>
    </source>
</evidence>
<dbReference type="GO" id="GO:0030267">
    <property type="term" value="F:glyoxylate reductase (NADPH) activity"/>
    <property type="evidence" value="ECO:0007669"/>
    <property type="project" value="TreeGrafter"/>
</dbReference>
<dbReference type="KEGG" id="uvi:66065939"/>
<dbReference type="Pfam" id="PF00389">
    <property type="entry name" value="2-Hacid_dh"/>
    <property type="match status" value="1"/>
</dbReference>
<dbReference type="RefSeq" id="XP_042998593.1">
    <property type="nucleotide sequence ID" value="XM_043142659.1"/>
</dbReference>
<dbReference type="Proteomes" id="UP000027002">
    <property type="component" value="Chromosome 4"/>
</dbReference>
<gene>
    <name evidence="7" type="ORF">UV8b_05161</name>
</gene>
<dbReference type="PANTHER" id="PTHR10996">
    <property type="entry name" value="2-HYDROXYACID DEHYDROGENASE-RELATED"/>
    <property type="match status" value="1"/>
</dbReference>
<dbReference type="SUPFAM" id="SSF51735">
    <property type="entry name" value="NAD(P)-binding Rossmann-fold domains"/>
    <property type="match status" value="1"/>
</dbReference>
<dbReference type="GO" id="GO:0005829">
    <property type="term" value="C:cytosol"/>
    <property type="evidence" value="ECO:0007669"/>
    <property type="project" value="TreeGrafter"/>
</dbReference>
<dbReference type="Gene3D" id="3.40.50.720">
    <property type="entry name" value="NAD(P)-binding Rossmann-like Domain"/>
    <property type="match status" value="2"/>
</dbReference>
<dbReference type="AlphaFoldDB" id="A0A8E5HSP0"/>
<dbReference type="InterPro" id="IPR006140">
    <property type="entry name" value="D-isomer_DH_NAD-bd"/>
</dbReference>
<dbReference type="InterPro" id="IPR029753">
    <property type="entry name" value="D-isomer_DH_CS"/>
</dbReference>
<feature type="domain" description="D-isomer specific 2-hydroxyacid dehydrogenase NAD-binding" evidence="6">
    <location>
        <begin position="125"/>
        <end position="302"/>
    </location>
</feature>
<comment type="similarity">
    <text evidence="1 3">Belongs to the D-isomer specific 2-hydroxyacid dehydrogenase family.</text>
</comment>
<dbReference type="InterPro" id="IPR050223">
    <property type="entry name" value="D-isomer_2-hydroxyacid_DH"/>
</dbReference>
<dbReference type="GO" id="GO:0016618">
    <property type="term" value="F:hydroxypyruvate reductase [NAD(P)H] activity"/>
    <property type="evidence" value="ECO:0007669"/>
    <property type="project" value="TreeGrafter"/>
</dbReference>
<dbReference type="PROSITE" id="PS00671">
    <property type="entry name" value="D_2_HYDROXYACID_DH_3"/>
    <property type="match status" value="1"/>
</dbReference>
<evidence type="ECO:0000256" key="4">
    <source>
        <dbReference type="SAM" id="MobiDB-lite"/>
    </source>
</evidence>
<evidence type="ECO:0000259" key="6">
    <source>
        <dbReference type="Pfam" id="PF02826"/>
    </source>
</evidence>
<name>A0A8E5HSP0_USTVR</name>
<keyword evidence="2 3" id="KW-0560">Oxidoreductase</keyword>
<evidence type="ECO:0000313" key="7">
    <source>
        <dbReference type="EMBL" id="QUC20920.1"/>
    </source>
</evidence>
<dbReference type="Pfam" id="PF02826">
    <property type="entry name" value="2-Hacid_dh_C"/>
    <property type="match status" value="1"/>
</dbReference>
<dbReference type="PANTHER" id="PTHR10996:SF257">
    <property type="entry name" value="GLYOXYLATE REDUCTASE 1"/>
    <property type="match status" value="1"/>
</dbReference>
<evidence type="ECO:0000256" key="1">
    <source>
        <dbReference type="ARBA" id="ARBA00005854"/>
    </source>
</evidence>
<organism evidence="7 8">
    <name type="scientific">Ustilaginoidea virens</name>
    <name type="common">Rice false smut fungus</name>
    <name type="synonym">Villosiclava virens</name>
    <dbReference type="NCBI Taxonomy" id="1159556"/>
    <lineage>
        <taxon>Eukaryota</taxon>
        <taxon>Fungi</taxon>
        <taxon>Dikarya</taxon>
        <taxon>Ascomycota</taxon>
        <taxon>Pezizomycotina</taxon>
        <taxon>Sordariomycetes</taxon>
        <taxon>Hypocreomycetidae</taxon>
        <taxon>Hypocreales</taxon>
        <taxon>Clavicipitaceae</taxon>
        <taxon>Ustilaginoidea</taxon>
    </lineage>
</organism>
<dbReference type="PROSITE" id="PS00670">
    <property type="entry name" value="D_2_HYDROXYACID_DH_2"/>
    <property type="match status" value="1"/>
</dbReference>
<dbReference type="InterPro" id="IPR036291">
    <property type="entry name" value="NAD(P)-bd_dom_sf"/>
</dbReference>
<dbReference type="SUPFAM" id="SSF52283">
    <property type="entry name" value="Formate/glycerate dehydrogenase catalytic domain-like"/>
    <property type="match status" value="1"/>
</dbReference>
<sequence length="366" mass="39503">MSGKAQKPGVLMLGIIHHAHAEFDKLSELADVTQVTSGSRDEFIKDCDSGKYNNIVAISRTYDSVKITGRFDAELISHLPPSVKFLSHNGAGYDQIDVQPCTERKISVSNTPTAVDAATANTAIFLILGALRRAWIPQLALREGKWRGASPLGRDPHHLTLGILGMGGIGTATAKRAAALGFKLQYHNRKPVADLEKQFAGQNAPQYVSFHDLLRTSDVISVHLPLGPATQGLIGPKEFAQMKDGVVIVNTARGAIIDEQSLADNLESGKVWSVGLDVFEKEPEINPKLVSHPGAVLLPHIGTATIDTQKEMEILVIDNVKSVITEGQHLTQVPEQKPVLLAKEQGNALEEGGSRPSTVLVKDEHK</sequence>
<dbReference type="GO" id="GO:0051287">
    <property type="term" value="F:NAD binding"/>
    <property type="evidence" value="ECO:0007669"/>
    <property type="project" value="InterPro"/>
</dbReference>
<dbReference type="PROSITE" id="PS00065">
    <property type="entry name" value="D_2_HYDROXYACID_DH_1"/>
    <property type="match status" value="1"/>
</dbReference>
<accession>A0A8E5HSP0</accession>
<dbReference type="InterPro" id="IPR029752">
    <property type="entry name" value="D-isomer_DH_CS1"/>
</dbReference>
<dbReference type="GeneID" id="66065939"/>